<dbReference type="Proteomes" id="UP001162483">
    <property type="component" value="Unassembled WGS sequence"/>
</dbReference>
<proteinExistence type="predicted"/>
<protein>
    <submittedName>
        <fullName evidence="2">Uncharacterized protein</fullName>
    </submittedName>
</protein>
<feature type="non-terminal residue" evidence="2">
    <location>
        <position position="1"/>
    </location>
</feature>
<keyword evidence="3" id="KW-1185">Reference proteome</keyword>
<organism evidence="2 3">
    <name type="scientific">Staurois parvus</name>
    <dbReference type="NCBI Taxonomy" id="386267"/>
    <lineage>
        <taxon>Eukaryota</taxon>
        <taxon>Metazoa</taxon>
        <taxon>Chordata</taxon>
        <taxon>Craniata</taxon>
        <taxon>Vertebrata</taxon>
        <taxon>Euteleostomi</taxon>
        <taxon>Amphibia</taxon>
        <taxon>Batrachia</taxon>
        <taxon>Anura</taxon>
        <taxon>Neobatrachia</taxon>
        <taxon>Ranoidea</taxon>
        <taxon>Ranidae</taxon>
        <taxon>Staurois</taxon>
    </lineage>
</organism>
<feature type="region of interest" description="Disordered" evidence="1">
    <location>
        <begin position="59"/>
        <end position="100"/>
    </location>
</feature>
<evidence type="ECO:0000313" key="3">
    <source>
        <dbReference type="Proteomes" id="UP001162483"/>
    </source>
</evidence>
<gene>
    <name evidence="2" type="ORF">SPARVUS_LOCUS16585284</name>
</gene>
<accession>A0ABN9HQN2</accession>
<name>A0ABN9HQN2_9NEOB</name>
<dbReference type="EMBL" id="CATNWA010021823">
    <property type="protein sequence ID" value="CAI9624088.1"/>
    <property type="molecule type" value="Genomic_DNA"/>
</dbReference>
<comment type="caution">
    <text evidence="2">The sequence shown here is derived from an EMBL/GenBank/DDBJ whole genome shotgun (WGS) entry which is preliminary data.</text>
</comment>
<evidence type="ECO:0000313" key="2">
    <source>
        <dbReference type="EMBL" id="CAI9624088.1"/>
    </source>
</evidence>
<evidence type="ECO:0000256" key="1">
    <source>
        <dbReference type="SAM" id="MobiDB-lite"/>
    </source>
</evidence>
<reference evidence="2" key="1">
    <citation type="submission" date="2023-05" db="EMBL/GenBank/DDBJ databases">
        <authorList>
            <person name="Stuckert A."/>
        </authorList>
    </citation>
    <scope>NUCLEOTIDE SEQUENCE</scope>
</reference>
<sequence>LNKQCYFNLPGGIPECSSGVISAKSGNPELHSGLPCSVALGFPRSLTLSCAPVMCPLQRPRPSPPADDSIRLPGSGPCERRDVRGTELAGNLKKRHSLIH</sequence>